<keyword evidence="4 8" id="KW-0694">RNA-binding</keyword>
<sequence>MLAPKKLKHKKFRKVRFSDASARGSELAFGEFGLKAIGSARLNGRQIESARRVITRIVSKTGKLWINVFPGIPLTRKPTDVRMGGGKGSVDSYIFAISPGRVLFELGGVDRERAKLALCKASAKLPFAAKFVERVSSEL</sequence>
<comment type="similarity">
    <text evidence="1 8 9">Belongs to the universal ribosomal protein uL16 family.</text>
</comment>
<evidence type="ECO:0000256" key="4">
    <source>
        <dbReference type="ARBA" id="ARBA00022884"/>
    </source>
</evidence>
<protein>
    <recommendedName>
        <fullName evidence="7 8">Large ribosomal subunit protein uL16</fullName>
    </recommendedName>
</protein>
<dbReference type="EMBL" id="CP047224">
    <property type="protein sequence ID" value="QHD65051.1"/>
    <property type="molecule type" value="Genomic_DNA"/>
</dbReference>
<dbReference type="KEGG" id="nef:GP480_01075"/>
<accession>A0A6P1GAV2</accession>
<evidence type="ECO:0000313" key="11">
    <source>
        <dbReference type="EMBL" id="QHD65051.1"/>
    </source>
</evidence>
<reference evidence="11 12" key="2">
    <citation type="journal article" date="2020" name="MBio">
        <title>Isolation and Molecular Analysis of a Novel Neorickettsia Species That Causes Potomac Horse Fever.</title>
        <authorList>
            <person name="Teymournejad O."/>
            <person name="Lin M."/>
            <person name="Bekebrede H."/>
            <person name="Kamr A."/>
            <person name="Toribio R.E."/>
            <person name="Arroyo L.G."/>
            <person name="Baird J.D."/>
            <person name="Rikihisa Y."/>
        </authorList>
    </citation>
    <scope>NUCLEOTIDE SEQUENCE [LARGE SCALE GENOMIC DNA]</scope>
    <source>
        <strain evidence="11 12">Fin17</strain>
    </source>
</reference>
<keyword evidence="2 8" id="KW-0820">tRNA-binding</keyword>
<gene>
    <name evidence="8 11" type="primary">rplP</name>
    <name evidence="11" type="ORF">GP480_01075</name>
</gene>
<evidence type="ECO:0000256" key="10">
    <source>
        <dbReference type="RuleBase" id="RU004414"/>
    </source>
</evidence>
<comment type="subunit">
    <text evidence="8 10">Part of the 50S ribosomal subunit.</text>
</comment>
<comment type="function">
    <text evidence="8 10">Binds 23S rRNA and is also seen to make contacts with the A and possibly P site tRNAs.</text>
</comment>
<dbReference type="GO" id="GO:0019843">
    <property type="term" value="F:rRNA binding"/>
    <property type="evidence" value="ECO:0007669"/>
    <property type="project" value="UniProtKB-UniRule"/>
</dbReference>
<dbReference type="RefSeq" id="WP_160095078.1">
    <property type="nucleotide sequence ID" value="NZ_CP047224.1"/>
</dbReference>
<keyword evidence="5 8" id="KW-0689">Ribosomal protein</keyword>
<dbReference type="InterPro" id="IPR047873">
    <property type="entry name" value="Ribosomal_uL16"/>
</dbReference>
<dbReference type="GO" id="GO:0006412">
    <property type="term" value="P:translation"/>
    <property type="evidence" value="ECO:0007669"/>
    <property type="project" value="UniProtKB-UniRule"/>
</dbReference>
<dbReference type="GO" id="GO:0022625">
    <property type="term" value="C:cytosolic large ribosomal subunit"/>
    <property type="evidence" value="ECO:0007669"/>
    <property type="project" value="TreeGrafter"/>
</dbReference>
<dbReference type="InterPro" id="IPR016180">
    <property type="entry name" value="Ribosomal_uL16_dom"/>
</dbReference>
<evidence type="ECO:0000256" key="2">
    <source>
        <dbReference type="ARBA" id="ARBA00022555"/>
    </source>
</evidence>
<dbReference type="NCBIfam" id="TIGR01164">
    <property type="entry name" value="rplP_bact"/>
    <property type="match status" value="1"/>
</dbReference>
<keyword evidence="12" id="KW-1185">Reference proteome</keyword>
<dbReference type="CDD" id="cd01433">
    <property type="entry name" value="Ribosomal_L16_L10e"/>
    <property type="match status" value="1"/>
</dbReference>
<dbReference type="Gene3D" id="3.90.1170.10">
    <property type="entry name" value="Ribosomal protein L10e/L16"/>
    <property type="match status" value="1"/>
</dbReference>
<evidence type="ECO:0000256" key="9">
    <source>
        <dbReference type="RuleBase" id="RU004413"/>
    </source>
</evidence>
<dbReference type="InterPro" id="IPR036920">
    <property type="entry name" value="Ribosomal_uL16_sf"/>
</dbReference>
<evidence type="ECO:0000256" key="6">
    <source>
        <dbReference type="ARBA" id="ARBA00023274"/>
    </source>
</evidence>
<dbReference type="Pfam" id="PF00252">
    <property type="entry name" value="Ribosomal_L16"/>
    <property type="match status" value="1"/>
</dbReference>
<keyword evidence="3 8" id="KW-0699">rRNA-binding</keyword>
<dbReference type="Proteomes" id="UP000464912">
    <property type="component" value="Chromosome"/>
</dbReference>
<dbReference type="PANTHER" id="PTHR12220:SF13">
    <property type="entry name" value="LARGE RIBOSOMAL SUBUNIT PROTEIN UL16M"/>
    <property type="match status" value="1"/>
</dbReference>
<evidence type="ECO:0000256" key="8">
    <source>
        <dbReference type="HAMAP-Rule" id="MF_01342"/>
    </source>
</evidence>
<evidence type="ECO:0000256" key="3">
    <source>
        <dbReference type="ARBA" id="ARBA00022730"/>
    </source>
</evidence>
<dbReference type="PANTHER" id="PTHR12220">
    <property type="entry name" value="50S/60S RIBOSOMAL PROTEIN L16"/>
    <property type="match status" value="1"/>
</dbReference>
<proteinExistence type="inferred from homology"/>
<name>A0A6P1GAV2_9RICK</name>
<dbReference type="InterPro" id="IPR000114">
    <property type="entry name" value="Ribosomal_uL16_bact-type"/>
</dbReference>
<evidence type="ECO:0000313" key="12">
    <source>
        <dbReference type="Proteomes" id="UP000464912"/>
    </source>
</evidence>
<dbReference type="HAMAP" id="MF_01342">
    <property type="entry name" value="Ribosomal_uL16"/>
    <property type="match status" value="1"/>
</dbReference>
<evidence type="ECO:0000256" key="5">
    <source>
        <dbReference type="ARBA" id="ARBA00022980"/>
    </source>
</evidence>
<dbReference type="AlphaFoldDB" id="A0A6P1GAV2"/>
<organism evidence="11 12">
    <name type="scientific">Neorickettsia findlayensis</name>
    <dbReference type="NCBI Taxonomy" id="2686014"/>
    <lineage>
        <taxon>Bacteria</taxon>
        <taxon>Pseudomonadati</taxon>
        <taxon>Pseudomonadota</taxon>
        <taxon>Alphaproteobacteria</taxon>
        <taxon>Rickettsiales</taxon>
        <taxon>Anaplasmataceae</taxon>
        <taxon>Neorickettsia</taxon>
    </lineage>
</organism>
<dbReference type="GO" id="GO:0003735">
    <property type="term" value="F:structural constituent of ribosome"/>
    <property type="evidence" value="ECO:0007669"/>
    <property type="project" value="InterPro"/>
</dbReference>
<dbReference type="SUPFAM" id="SSF54686">
    <property type="entry name" value="Ribosomal protein L16p/L10e"/>
    <property type="match status" value="1"/>
</dbReference>
<dbReference type="GO" id="GO:0000049">
    <property type="term" value="F:tRNA binding"/>
    <property type="evidence" value="ECO:0007669"/>
    <property type="project" value="UniProtKB-KW"/>
</dbReference>
<dbReference type="PRINTS" id="PR00060">
    <property type="entry name" value="RIBOSOMALL16"/>
</dbReference>
<evidence type="ECO:0000256" key="1">
    <source>
        <dbReference type="ARBA" id="ARBA00008931"/>
    </source>
</evidence>
<dbReference type="FunFam" id="3.90.1170.10:FF:000001">
    <property type="entry name" value="50S ribosomal protein L16"/>
    <property type="match status" value="1"/>
</dbReference>
<evidence type="ECO:0000256" key="7">
    <source>
        <dbReference type="ARBA" id="ARBA00035198"/>
    </source>
</evidence>
<keyword evidence="6 8" id="KW-0687">Ribonucleoprotein</keyword>
<reference evidence="11 12" key="1">
    <citation type="journal article" date="2020" name="MBio">
        <title>Erratum for Teymournejad et al., 'Isolation and Molecular Analysis of a Novel Neorickettsia Species That Causes Potomac Horse Fever'.</title>
        <authorList>
            <person name="Teymournejad O."/>
            <person name="Lin M."/>
            <person name="Bekebrede H."/>
            <person name="Kamr A."/>
            <person name="Toribio R.E."/>
            <person name="Arroyo L.G."/>
            <person name="Baird J.D."/>
            <person name="Rikihisa Y."/>
        </authorList>
    </citation>
    <scope>NUCLEOTIDE SEQUENCE [LARGE SCALE GENOMIC DNA]</scope>
    <source>
        <strain evidence="11 12">Fin17</strain>
    </source>
</reference>